<dbReference type="EMBL" id="VMTP01000048">
    <property type="protein sequence ID" value="TVT83418.1"/>
    <property type="molecule type" value="Genomic_DNA"/>
</dbReference>
<evidence type="ECO:0000313" key="3">
    <source>
        <dbReference type="Proteomes" id="UP000316981"/>
    </source>
</evidence>
<feature type="transmembrane region" description="Helical" evidence="1">
    <location>
        <begin position="6"/>
        <end position="23"/>
    </location>
</feature>
<evidence type="ECO:0000313" key="2">
    <source>
        <dbReference type="EMBL" id="TVT83418.1"/>
    </source>
</evidence>
<keyword evidence="1" id="KW-1133">Transmembrane helix</keyword>
<keyword evidence="1" id="KW-0812">Transmembrane</keyword>
<dbReference type="InterPro" id="IPR008473">
    <property type="entry name" value="Phage_holin_3_7"/>
</dbReference>
<dbReference type="Pfam" id="PF05449">
    <property type="entry name" value="Phage_holin_3_7"/>
    <property type="match status" value="1"/>
</dbReference>
<accession>A0A558FD30</accession>
<evidence type="ECO:0000256" key="1">
    <source>
        <dbReference type="SAM" id="Phobius"/>
    </source>
</evidence>
<sequence>MMEELFQFVALIAYMICGFRIICFNSEGLRHRQGYSILAAILIGSFIGQSVHILFFKDPVTLWDAVFAVLLAVLIIKAKGNVAKLIWSAS</sequence>
<name>A0A558FD30_9GAMM</name>
<keyword evidence="1" id="KW-0472">Membrane</keyword>
<reference evidence="2 3" key="1">
    <citation type="submission" date="2019-07" db="EMBL/GenBank/DDBJ databases">
        <title>Draft Genome Sequence of the first blaOXA-58-Harboring Acinetobacter colistiniresistens clinical isolate from Brazil.</title>
        <authorList>
            <person name="Favaro L.S."/>
            <person name="Paula-Petroli S.B."/>
            <person name="Moura C.F."/>
            <person name="Tognim M.C.B."/>
            <person name="Venancio E.J."/>
            <person name="Yamada-Ogatta S.F."/>
            <person name="Carrara-Marroni F.E."/>
        </authorList>
    </citation>
    <scope>NUCLEOTIDE SEQUENCE [LARGE SCALE GENOMIC DNA]</scope>
    <source>
        <strain evidence="2 3">DL</strain>
    </source>
</reference>
<gene>
    <name evidence="2" type="ORF">FPV60_07620</name>
</gene>
<dbReference type="RefSeq" id="WP_144583180.1">
    <property type="nucleotide sequence ID" value="NZ_VMTP01000048.1"/>
</dbReference>
<organism evidence="2 3">
    <name type="scientific">Acinetobacter colistiniresistens</name>
    <dbReference type="NCBI Taxonomy" id="280145"/>
    <lineage>
        <taxon>Bacteria</taxon>
        <taxon>Pseudomonadati</taxon>
        <taxon>Pseudomonadota</taxon>
        <taxon>Gammaproteobacteria</taxon>
        <taxon>Moraxellales</taxon>
        <taxon>Moraxellaceae</taxon>
        <taxon>Acinetobacter</taxon>
    </lineage>
</organism>
<comment type="caution">
    <text evidence="2">The sequence shown here is derived from an EMBL/GenBank/DDBJ whole genome shotgun (WGS) entry which is preliminary data.</text>
</comment>
<dbReference type="AlphaFoldDB" id="A0A558FD30"/>
<feature type="transmembrane region" description="Helical" evidence="1">
    <location>
        <begin position="35"/>
        <end position="55"/>
    </location>
</feature>
<protein>
    <submittedName>
        <fullName evidence="2">Phage holin family protein</fullName>
    </submittedName>
</protein>
<proteinExistence type="predicted"/>
<feature type="transmembrane region" description="Helical" evidence="1">
    <location>
        <begin position="61"/>
        <end position="78"/>
    </location>
</feature>
<dbReference type="Proteomes" id="UP000316981">
    <property type="component" value="Unassembled WGS sequence"/>
</dbReference>